<evidence type="ECO:0000256" key="1">
    <source>
        <dbReference type="ARBA" id="ARBA00006484"/>
    </source>
</evidence>
<dbReference type="PRINTS" id="PR00081">
    <property type="entry name" value="GDHRDH"/>
</dbReference>
<dbReference type="InterPro" id="IPR002347">
    <property type="entry name" value="SDR_fam"/>
</dbReference>
<name>A0ABR3SAY0_9PEZI</name>
<evidence type="ECO:0000256" key="2">
    <source>
        <dbReference type="ARBA" id="ARBA00022857"/>
    </source>
</evidence>
<evidence type="ECO:0000313" key="4">
    <source>
        <dbReference type="EMBL" id="KAL1615742.1"/>
    </source>
</evidence>
<dbReference type="InterPro" id="IPR036291">
    <property type="entry name" value="NAD(P)-bd_dom_sf"/>
</dbReference>
<dbReference type="SUPFAM" id="SSF51735">
    <property type="entry name" value="NAD(P)-binding Rossmann-fold domains"/>
    <property type="match status" value="1"/>
</dbReference>
<keyword evidence="3" id="KW-0560">Oxidoreductase</keyword>
<evidence type="ECO:0000313" key="5">
    <source>
        <dbReference type="Proteomes" id="UP001521116"/>
    </source>
</evidence>
<organism evidence="4 5">
    <name type="scientific">Neofusicoccum ribis</name>
    <dbReference type="NCBI Taxonomy" id="45134"/>
    <lineage>
        <taxon>Eukaryota</taxon>
        <taxon>Fungi</taxon>
        <taxon>Dikarya</taxon>
        <taxon>Ascomycota</taxon>
        <taxon>Pezizomycotina</taxon>
        <taxon>Dothideomycetes</taxon>
        <taxon>Dothideomycetes incertae sedis</taxon>
        <taxon>Botryosphaeriales</taxon>
        <taxon>Botryosphaeriaceae</taxon>
        <taxon>Neofusicoccum</taxon>
    </lineage>
</organism>
<sequence>METSGEINPPAIFSAKGIVAVVSGSGSGSFSRAPAWEKVADSGMASFWDDVLTAAATSLDPSNTKVIPLRCDVTSDTSIAAAVQQIEADTGCVDVLANNAGIAGPLFDINAATSVDELSAGLLEAHRKSPDVLACNTISVIGITTALLPLLDKSNKRRGWRNSSKLGLTDVNTRAVSSAPADINAEDHRSSQIITISSIAGIERHGLTGLAYSASKAGSPNVGMVFFTMLARWNIRSKAILPGLFPSEMAICVSMADLPFGENPTGRAGCVEDVAGFVLYLAGQGWCFRKRRRLVGVRRKDV</sequence>
<dbReference type="Gene3D" id="3.40.50.720">
    <property type="entry name" value="NAD(P)-binding Rossmann-like Domain"/>
    <property type="match status" value="1"/>
</dbReference>
<accession>A0ABR3SAY0</accession>
<dbReference type="EMBL" id="JAJVDC020000298">
    <property type="protein sequence ID" value="KAL1615742.1"/>
    <property type="molecule type" value="Genomic_DNA"/>
</dbReference>
<dbReference type="PANTHER" id="PTHR43618">
    <property type="entry name" value="7-ALPHA-HYDROXYSTEROID DEHYDROGENASE"/>
    <property type="match status" value="1"/>
</dbReference>
<dbReference type="InterPro" id="IPR052178">
    <property type="entry name" value="Sec_Metab_Biosynth_SDR"/>
</dbReference>
<reference evidence="4 5" key="1">
    <citation type="submission" date="2024-02" db="EMBL/GenBank/DDBJ databases">
        <title>De novo assembly and annotation of 12 fungi associated with fruit tree decline syndrome in Ontario, Canada.</title>
        <authorList>
            <person name="Sulman M."/>
            <person name="Ellouze W."/>
            <person name="Ilyukhin E."/>
        </authorList>
    </citation>
    <scope>NUCLEOTIDE SEQUENCE [LARGE SCALE GENOMIC DNA]</scope>
    <source>
        <strain evidence="4 5">M1-105</strain>
    </source>
</reference>
<comment type="similarity">
    <text evidence="1">Belongs to the short-chain dehydrogenases/reductases (SDR) family.</text>
</comment>
<dbReference type="Proteomes" id="UP001521116">
    <property type="component" value="Unassembled WGS sequence"/>
</dbReference>
<dbReference type="CDD" id="cd05233">
    <property type="entry name" value="SDR_c"/>
    <property type="match status" value="1"/>
</dbReference>
<comment type="caution">
    <text evidence="4">The sequence shown here is derived from an EMBL/GenBank/DDBJ whole genome shotgun (WGS) entry which is preliminary data.</text>
</comment>
<proteinExistence type="inferred from homology"/>
<evidence type="ECO:0000256" key="3">
    <source>
        <dbReference type="ARBA" id="ARBA00023002"/>
    </source>
</evidence>
<keyword evidence="5" id="KW-1185">Reference proteome</keyword>
<evidence type="ECO:0008006" key="6">
    <source>
        <dbReference type="Google" id="ProtNLM"/>
    </source>
</evidence>
<dbReference type="PANTHER" id="PTHR43618:SF18">
    <property type="entry name" value="SHORT CHAIN DEHYDROGENASE_REDUCTASE FAMILY (AFU_ORTHOLOGUE AFUA_5G12480)"/>
    <property type="match status" value="1"/>
</dbReference>
<protein>
    <recommendedName>
        <fullName evidence="6">NAD(P)-binding protein</fullName>
    </recommendedName>
</protein>
<keyword evidence="2" id="KW-0521">NADP</keyword>
<dbReference type="Pfam" id="PF00106">
    <property type="entry name" value="adh_short"/>
    <property type="match status" value="2"/>
</dbReference>
<gene>
    <name evidence="4" type="ORF">SLS56_011712</name>
</gene>